<evidence type="ECO:0000313" key="1">
    <source>
        <dbReference type="EMBL" id="CAE6467995.1"/>
    </source>
</evidence>
<reference evidence="1" key="1">
    <citation type="submission" date="2021-01" db="EMBL/GenBank/DDBJ databases">
        <authorList>
            <person name="Kaushik A."/>
        </authorList>
    </citation>
    <scope>NUCLEOTIDE SEQUENCE</scope>
    <source>
        <strain evidence="1">AG3-T5</strain>
    </source>
</reference>
<feature type="non-terminal residue" evidence="1">
    <location>
        <position position="1"/>
    </location>
</feature>
<dbReference type="AlphaFoldDB" id="A0A8H3GVP7"/>
<evidence type="ECO:0000313" key="2">
    <source>
        <dbReference type="Proteomes" id="UP000663841"/>
    </source>
</evidence>
<protein>
    <submittedName>
        <fullName evidence="1">Uncharacterized protein</fullName>
    </submittedName>
</protein>
<sequence>MPINRTMLEIFGLQSAPKGRLIYRGDVFILKVKGPSEREICDRCYDNATTTVLPKLKSRLQHSWQNKLLESELCGMKQLVSNPGSCRELSDVEFDNLTME</sequence>
<proteinExistence type="predicted"/>
<dbReference type="Proteomes" id="UP000663841">
    <property type="component" value="Unassembled WGS sequence"/>
</dbReference>
<gene>
    <name evidence="1" type="ORF">RDB_LOCUS169510</name>
</gene>
<dbReference type="EMBL" id="CAJMWW010000347">
    <property type="protein sequence ID" value="CAE6467995.1"/>
    <property type="molecule type" value="Genomic_DNA"/>
</dbReference>
<organism evidence="1 2">
    <name type="scientific">Rhizoctonia solani</name>
    <dbReference type="NCBI Taxonomy" id="456999"/>
    <lineage>
        <taxon>Eukaryota</taxon>
        <taxon>Fungi</taxon>
        <taxon>Dikarya</taxon>
        <taxon>Basidiomycota</taxon>
        <taxon>Agaricomycotina</taxon>
        <taxon>Agaricomycetes</taxon>
        <taxon>Cantharellales</taxon>
        <taxon>Ceratobasidiaceae</taxon>
        <taxon>Rhizoctonia</taxon>
    </lineage>
</organism>
<name>A0A8H3GVP7_9AGAM</name>
<accession>A0A8H3GVP7</accession>
<comment type="caution">
    <text evidence="1">The sequence shown here is derived from an EMBL/GenBank/DDBJ whole genome shotgun (WGS) entry which is preliminary data.</text>
</comment>